<comment type="caution">
    <text evidence="1">The sequence shown here is derived from an EMBL/GenBank/DDBJ whole genome shotgun (WGS) entry which is preliminary data.</text>
</comment>
<organism evidence="1 2">
    <name type="scientific">Hibiscus sabdariffa</name>
    <name type="common">roselle</name>
    <dbReference type="NCBI Taxonomy" id="183260"/>
    <lineage>
        <taxon>Eukaryota</taxon>
        <taxon>Viridiplantae</taxon>
        <taxon>Streptophyta</taxon>
        <taxon>Embryophyta</taxon>
        <taxon>Tracheophyta</taxon>
        <taxon>Spermatophyta</taxon>
        <taxon>Magnoliopsida</taxon>
        <taxon>eudicotyledons</taxon>
        <taxon>Gunneridae</taxon>
        <taxon>Pentapetalae</taxon>
        <taxon>rosids</taxon>
        <taxon>malvids</taxon>
        <taxon>Malvales</taxon>
        <taxon>Malvaceae</taxon>
        <taxon>Malvoideae</taxon>
        <taxon>Hibiscus</taxon>
    </lineage>
</organism>
<protein>
    <submittedName>
        <fullName evidence="1">Uncharacterized protein</fullName>
    </submittedName>
</protein>
<reference evidence="1 2" key="1">
    <citation type="journal article" date="2024" name="G3 (Bethesda)">
        <title>Genome assembly of Hibiscus sabdariffa L. provides insights into metabolisms of medicinal natural products.</title>
        <authorList>
            <person name="Kim T."/>
        </authorList>
    </citation>
    <scope>NUCLEOTIDE SEQUENCE [LARGE SCALE GENOMIC DNA]</scope>
    <source>
        <strain evidence="1">TK-2024</strain>
        <tissue evidence="1">Old leaves</tissue>
    </source>
</reference>
<dbReference type="Proteomes" id="UP001472677">
    <property type="component" value="Unassembled WGS sequence"/>
</dbReference>
<dbReference type="EMBL" id="JBBPBM010000001">
    <property type="protein sequence ID" value="KAK8601427.1"/>
    <property type="molecule type" value="Genomic_DNA"/>
</dbReference>
<proteinExistence type="predicted"/>
<evidence type="ECO:0000313" key="1">
    <source>
        <dbReference type="EMBL" id="KAK8601427.1"/>
    </source>
</evidence>
<accession>A0ABR2GFW6</accession>
<sequence>MNLSNHSKFHLLILSLNTRKPSCFPFFGRLCFHLFIWPSLFSAQSQGSKRQSICGFRHNDLHFNHWRLRSPAISTAENGTNEGLVMRDEDSDGK</sequence>
<evidence type="ECO:0000313" key="2">
    <source>
        <dbReference type="Proteomes" id="UP001472677"/>
    </source>
</evidence>
<gene>
    <name evidence="1" type="ORF">V6N12_051260</name>
</gene>
<name>A0ABR2GFW6_9ROSI</name>
<keyword evidence="2" id="KW-1185">Reference proteome</keyword>